<dbReference type="VEuPathDB" id="GiardiaDB:GL50803_0013875"/>
<feature type="binding site" evidence="2">
    <location>
        <begin position="703"/>
        <end position="709"/>
    </location>
    <ligand>
        <name>substrate</name>
    </ligand>
</feature>
<accession>V6TAG3</accession>
<evidence type="ECO:0000313" key="5">
    <source>
        <dbReference type="Proteomes" id="UP000018320"/>
    </source>
</evidence>
<name>V6TAG3_GIAIN</name>
<reference evidence="5" key="1">
    <citation type="submission" date="2012-02" db="EMBL/GenBank/DDBJ databases">
        <title>Genome sequencing of Giardia lamblia Genotypes A2 and B isolates (DH and GS) and comparative analysis with the genomes of Genotypes A1 and E (WB and Pig).</title>
        <authorList>
            <person name="Adam R."/>
            <person name="Dahlstrom E."/>
            <person name="Martens C."/>
            <person name="Bruno D."/>
            <person name="Barbian K."/>
            <person name="Porcella S.F."/>
            <person name="Nash T."/>
        </authorList>
    </citation>
    <scope>NUCLEOTIDE SEQUENCE</scope>
    <source>
        <strain evidence="5">DH</strain>
    </source>
</reference>
<feature type="domain" description="Myotubularin phosphatase" evidence="3">
    <location>
        <begin position="450"/>
        <end position="1021"/>
    </location>
</feature>
<dbReference type="EMBL" id="AHGT01000083">
    <property type="protein sequence ID" value="ESU35432.1"/>
    <property type="molecule type" value="Genomic_DNA"/>
</dbReference>
<dbReference type="VEuPathDB" id="GiardiaDB:QR46_3342"/>
<dbReference type="PROSITE" id="PS51339">
    <property type="entry name" value="PPASE_MYOTUBULARIN"/>
    <property type="match status" value="1"/>
</dbReference>
<dbReference type="VEuPathDB" id="GiardiaDB:GL50581_2173"/>
<reference evidence="4 5" key="2">
    <citation type="journal article" date="2013" name="Genome Biol. Evol.">
        <title>Genome sequencing of Giardia lamblia genotypes A2 and B isolates (DH and GS) and comparative analysis with the genomes of genotypes A1 and E (WB and Pig).</title>
        <authorList>
            <person name="Adam R.D."/>
            <person name="Dahlstrom E.W."/>
            <person name="Martens C.A."/>
            <person name="Bruno D.P."/>
            <person name="Barbian K.D."/>
            <person name="Ricklefs S.M."/>
            <person name="Hernandez M.M."/>
            <person name="Narla N.P."/>
            <person name="Patel R.B."/>
            <person name="Porcella S.F."/>
            <person name="Nash T.E."/>
        </authorList>
    </citation>
    <scope>NUCLEOTIDE SEQUENCE [LARGE SCALE GENOMIC DNA]</scope>
    <source>
        <strain evidence="4 5">DH</strain>
    </source>
</reference>
<dbReference type="PANTHER" id="PTHR10807">
    <property type="entry name" value="MYOTUBULARIN-RELATED"/>
    <property type="match status" value="1"/>
</dbReference>
<proteinExistence type="predicted"/>
<dbReference type="PANTHER" id="PTHR10807:SF128">
    <property type="entry name" value="PHOSPHATIDYLINOSITOL-3,5-BISPHOSPHATE 3-PHOSPHATASE"/>
    <property type="match status" value="1"/>
</dbReference>
<evidence type="ECO:0000256" key="1">
    <source>
        <dbReference type="PIRSR" id="PIRSR630564-1"/>
    </source>
</evidence>
<dbReference type="AlphaFoldDB" id="V6TAG3"/>
<evidence type="ECO:0000259" key="3">
    <source>
        <dbReference type="PROSITE" id="PS51339"/>
    </source>
</evidence>
<evidence type="ECO:0000313" key="4">
    <source>
        <dbReference type="EMBL" id="ESU35432.1"/>
    </source>
</evidence>
<dbReference type="GO" id="GO:0005737">
    <property type="term" value="C:cytoplasm"/>
    <property type="evidence" value="ECO:0007669"/>
    <property type="project" value="TreeGrafter"/>
</dbReference>
<dbReference type="Pfam" id="PF06602">
    <property type="entry name" value="Myotub-related"/>
    <property type="match status" value="1"/>
</dbReference>
<sequence>MEFAMYRAGEHTLMKLNHVIIRSISTAGGNYWPHIDTEASRDIVPIAPHCLISVRTVLQGTLLVTNMRVFLLTQERQLNFGFPIHHIAKLEMSGGESNVALTTFSIRLVTPHLIILSAHSSAVQCVVELLKRINVTPTLSRYSSTITQAVSRFTEATPHIAASYDGLYYQVPIPHTIYFSKDPVQSFIYSAPHEKLMQAFRKNPALEAFLGEADSMMLDNVTHFPSLGHSIFDPIREFRRMGVQMTHPTPAQLSKMIFGASIHPDLLSYLLKFKPVRSMDYFNDAGILMGSCRGSVCCTRFNSGVSDFYEKMRMTAFYDPFLLFDTPEQFYCLLNYHPQATQSNFGAVTYRSGQAGDDIMNEEDAEDDGSGAPRPQPSSFLSKLKSGFSPASNTGSATTSAVPTYNFTLQDRQTGTYLYAHGCFFEPTFFRCEPHMRHYIKALLAVVIPPYIDSTHEPPMRPQELARDGWNISWTNCVYENSPTYPAVLAVPDTVNDSIVLGSMKFRSKGRFCALSWRSPVTGAALCRCSQPGGGFGLSRSSDDEALLRAVCNAPPSTDTRNLLFVFDARPHLAAFANRLTGKGFESTRAYPFSRTIYLNIQNIHVVRDSYEAMRKAALEFILTREANFRGILDTSEDKVQGNYDYNIQNARNLLESVASTKSVIFKTGKESNWYSHIQTIMAGACMICECLTKLRCHAMIHCSDGWDRTSQLSSLAMLLLDPYYRTLRGFCILIEKEWRSFGHMFATRCKQEGSTKASTRKEDKKAKPFNVLAAAYSQMLGHHNAYQQGPDAPLQGTVYAPIVINPSYAGPIGPAPGPAMSPTIGSAMFSGPVPFNSSAPLPGAAISGSQGPQGASYTNQGINLGQPSIPSQRLLRTHLADAFDSVDTSPIPEVPLSNLDFSSSQSSPIFLQWLECVYQVMHQRADEFEFNDKVLLYIAHHAYSGWHGTFIFDNERDRTQHLLSTITTSVWDEFITNSAYYLNPHYKIPAPLNVMKTRTGLEYMHISCSMRKMTPWSAYWSQVAAFHE</sequence>
<dbReference type="InterPro" id="IPR010569">
    <property type="entry name" value="Myotubularin-like_Pase_dom"/>
</dbReference>
<dbReference type="VEuPathDB" id="GiardiaDB:DHA2_13875"/>
<protein>
    <submittedName>
        <fullName evidence="4">Myotubularin-related protein</fullName>
    </submittedName>
</protein>
<gene>
    <name evidence="4" type="ORF">DHA2_13875</name>
</gene>
<evidence type="ECO:0000256" key="2">
    <source>
        <dbReference type="PIRSR" id="PIRSR630564-2"/>
    </source>
</evidence>
<dbReference type="InterPro" id="IPR030564">
    <property type="entry name" value="Myotubularin"/>
</dbReference>
<dbReference type="Proteomes" id="UP000018320">
    <property type="component" value="Unassembled WGS sequence"/>
</dbReference>
<dbReference type="SUPFAM" id="SSF52799">
    <property type="entry name" value="(Phosphotyrosine protein) phosphatases II"/>
    <property type="match status" value="1"/>
</dbReference>
<feature type="active site" description="Phosphocysteine intermediate" evidence="1">
    <location>
        <position position="703"/>
    </location>
</feature>
<organism evidence="4 5">
    <name type="scientific">Giardia intestinalis</name>
    <name type="common">Giardia lamblia</name>
    <dbReference type="NCBI Taxonomy" id="5741"/>
    <lineage>
        <taxon>Eukaryota</taxon>
        <taxon>Metamonada</taxon>
        <taxon>Diplomonadida</taxon>
        <taxon>Hexamitidae</taxon>
        <taxon>Giardiinae</taxon>
        <taxon>Giardia</taxon>
    </lineage>
</organism>
<feature type="binding site" evidence="2">
    <location>
        <begin position="603"/>
        <end position="604"/>
    </location>
    <ligand>
        <name>substrate</name>
    </ligand>
</feature>
<comment type="caution">
    <text evidence="4">The sequence shown here is derived from an EMBL/GenBank/DDBJ whole genome shotgun (WGS) entry which is preliminary data.</text>
</comment>
<dbReference type="CDD" id="cd14507">
    <property type="entry name" value="PTP-MTM-like"/>
    <property type="match status" value="1"/>
</dbReference>
<dbReference type="InterPro" id="IPR029021">
    <property type="entry name" value="Prot-tyrosine_phosphatase-like"/>
</dbReference>